<accession>A0A094S700</accession>
<proteinExistence type="predicted"/>
<reference evidence="1" key="1">
    <citation type="submission" date="2014-05" db="EMBL/GenBank/DDBJ databases">
        <title>Key roles for freshwater Actinobacteria revealed by deep metagenomic sequencing.</title>
        <authorList>
            <person name="Ghai R."/>
            <person name="Mizuno C.M."/>
            <person name="Picazo A."/>
            <person name="Camacho A."/>
            <person name="Rodriguez-Valera F."/>
        </authorList>
    </citation>
    <scope>NUCLEOTIDE SEQUENCE</scope>
</reference>
<gene>
    <name evidence="1" type="ORF">GM50_21755</name>
</gene>
<organism evidence="1">
    <name type="scientific">freshwater metagenome</name>
    <dbReference type="NCBI Taxonomy" id="449393"/>
    <lineage>
        <taxon>unclassified sequences</taxon>
        <taxon>metagenomes</taxon>
        <taxon>ecological metagenomes</taxon>
    </lineage>
</organism>
<evidence type="ECO:0000313" key="1">
    <source>
        <dbReference type="EMBL" id="KGA13688.1"/>
    </source>
</evidence>
<name>A0A094S700_9ZZZZ</name>
<dbReference type="EMBL" id="JNSK01000158">
    <property type="protein sequence ID" value="KGA13688.1"/>
    <property type="molecule type" value="Genomic_DNA"/>
</dbReference>
<dbReference type="AlphaFoldDB" id="A0A094S700"/>
<protein>
    <submittedName>
        <fullName evidence="1">Uncharacterized protein</fullName>
    </submittedName>
</protein>
<comment type="caution">
    <text evidence="1">The sequence shown here is derived from an EMBL/GenBank/DDBJ whole genome shotgun (WGS) entry which is preliminary data.</text>
</comment>
<sequence length="113" mass="12700">MSSRSIDVDEVFAPTQSFVAENLDCDEEELEYLLSIAAGEEALELRLSEKAPGIVLAFEITDEQIAESHDDSITLKTALPWDQLQCALLAFQGDDELVWFATQEIEIHLAEWK</sequence>